<sequence length="123" mass="13794">MRDQPTAANLLDTALKIYRERLLPLLPAEHRYEALMVANAIAISARQVEAGDAPLEEARRRLAAIYPDDDGSLSDLETRLSSEIRQGAFDQDGPNRDAAFDYLWWRTRAKAAESNPRASQLRG</sequence>
<dbReference type="Proteomes" id="UP000019486">
    <property type="component" value="Unassembled WGS sequence"/>
</dbReference>
<accession>W9H4B0</accession>
<gene>
    <name evidence="2" type="ORF">N825_12340</name>
</gene>
<name>W9H4B0_9PROT</name>
<comment type="caution">
    <text evidence="2">The sequence shown here is derived from an EMBL/GenBank/DDBJ whole genome shotgun (WGS) entry which is preliminary data.</text>
</comment>
<dbReference type="AlphaFoldDB" id="W9H4B0"/>
<dbReference type="Pfam" id="PF19802">
    <property type="entry name" value="DUF6285"/>
    <property type="match status" value="1"/>
</dbReference>
<evidence type="ECO:0000313" key="3">
    <source>
        <dbReference type="Proteomes" id="UP000019486"/>
    </source>
</evidence>
<dbReference type="OrthoDB" id="8480752at2"/>
<evidence type="ECO:0000313" key="2">
    <source>
        <dbReference type="EMBL" id="EWY38593.1"/>
    </source>
</evidence>
<dbReference type="InterPro" id="IPR046252">
    <property type="entry name" value="DUF6285"/>
</dbReference>
<keyword evidence="3" id="KW-1185">Reference proteome</keyword>
<proteinExistence type="predicted"/>
<feature type="domain" description="DUF6285" evidence="1">
    <location>
        <begin position="24"/>
        <end position="117"/>
    </location>
</feature>
<protein>
    <recommendedName>
        <fullName evidence="1">DUF6285 domain-containing protein</fullName>
    </recommendedName>
</protein>
<reference evidence="2 3" key="1">
    <citation type="submission" date="2013-08" db="EMBL/GenBank/DDBJ databases">
        <title>The genome sequence of Skermanella stibiiresistens.</title>
        <authorList>
            <person name="Zhu W."/>
            <person name="Wang G."/>
        </authorList>
    </citation>
    <scope>NUCLEOTIDE SEQUENCE [LARGE SCALE GENOMIC DNA]</scope>
    <source>
        <strain evidence="2 3">SB22</strain>
    </source>
</reference>
<dbReference type="EMBL" id="AVFL01000017">
    <property type="protein sequence ID" value="EWY38593.1"/>
    <property type="molecule type" value="Genomic_DNA"/>
</dbReference>
<dbReference type="RefSeq" id="WP_037456726.1">
    <property type="nucleotide sequence ID" value="NZ_AVFL01000017.1"/>
</dbReference>
<organism evidence="2 3">
    <name type="scientific">Skermanella stibiiresistens SB22</name>
    <dbReference type="NCBI Taxonomy" id="1385369"/>
    <lineage>
        <taxon>Bacteria</taxon>
        <taxon>Pseudomonadati</taxon>
        <taxon>Pseudomonadota</taxon>
        <taxon>Alphaproteobacteria</taxon>
        <taxon>Rhodospirillales</taxon>
        <taxon>Azospirillaceae</taxon>
        <taxon>Skermanella</taxon>
    </lineage>
</organism>
<evidence type="ECO:0000259" key="1">
    <source>
        <dbReference type="Pfam" id="PF19802"/>
    </source>
</evidence>
<dbReference type="STRING" id="1385369.N825_12340"/>